<proteinExistence type="predicted"/>
<organism evidence="1 2">
    <name type="scientific">Diphasiastrum complanatum</name>
    <name type="common">Issler's clubmoss</name>
    <name type="synonym">Lycopodium complanatum</name>
    <dbReference type="NCBI Taxonomy" id="34168"/>
    <lineage>
        <taxon>Eukaryota</taxon>
        <taxon>Viridiplantae</taxon>
        <taxon>Streptophyta</taxon>
        <taxon>Embryophyta</taxon>
        <taxon>Tracheophyta</taxon>
        <taxon>Lycopodiopsida</taxon>
        <taxon>Lycopodiales</taxon>
        <taxon>Lycopodiaceae</taxon>
        <taxon>Lycopodioideae</taxon>
        <taxon>Diphasiastrum</taxon>
    </lineage>
</organism>
<dbReference type="Proteomes" id="UP001162992">
    <property type="component" value="Chromosome 16"/>
</dbReference>
<dbReference type="EMBL" id="CM055107">
    <property type="protein sequence ID" value="KAJ7527039.1"/>
    <property type="molecule type" value="Genomic_DNA"/>
</dbReference>
<evidence type="ECO:0000313" key="2">
    <source>
        <dbReference type="Proteomes" id="UP001162992"/>
    </source>
</evidence>
<sequence length="143" mass="16241">MASCFRLVCFLHALIYLTSGSLMIFFLREFANVGHGKDTSSKILGSTPHDQLVISVSESLVGLLLLIIGFLLFMVSFVKDREFQTFFAGGCIGIHCLVVVWRLVFERRVEALARDSIRQVVGDIGLATSWVFFLLWSWREKYD</sequence>
<keyword evidence="2" id="KW-1185">Reference proteome</keyword>
<reference evidence="2" key="1">
    <citation type="journal article" date="2024" name="Proc. Natl. Acad. Sci. U.S.A.">
        <title>Extraordinary preservation of gene collinearity over three hundred million years revealed in homosporous lycophytes.</title>
        <authorList>
            <person name="Li C."/>
            <person name="Wickell D."/>
            <person name="Kuo L.Y."/>
            <person name="Chen X."/>
            <person name="Nie B."/>
            <person name="Liao X."/>
            <person name="Peng D."/>
            <person name="Ji J."/>
            <person name="Jenkins J."/>
            <person name="Williams M."/>
            <person name="Shu S."/>
            <person name="Plott C."/>
            <person name="Barry K."/>
            <person name="Rajasekar S."/>
            <person name="Grimwood J."/>
            <person name="Han X."/>
            <person name="Sun S."/>
            <person name="Hou Z."/>
            <person name="He W."/>
            <person name="Dai G."/>
            <person name="Sun C."/>
            <person name="Schmutz J."/>
            <person name="Leebens-Mack J.H."/>
            <person name="Li F.W."/>
            <person name="Wang L."/>
        </authorList>
    </citation>
    <scope>NUCLEOTIDE SEQUENCE [LARGE SCALE GENOMIC DNA]</scope>
    <source>
        <strain evidence="2">cv. PW_Plant_1</strain>
    </source>
</reference>
<accession>A0ACC2BB93</accession>
<name>A0ACC2BB93_DIPCM</name>
<protein>
    <submittedName>
        <fullName evidence="1">Uncharacterized protein</fullName>
    </submittedName>
</protein>
<evidence type="ECO:0000313" key="1">
    <source>
        <dbReference type="EMBL" id="KAJ7527039.1"/>
    </source>
</evidence>
<gene>
    <name evidence="1" type="ORF">O6H91_16G033500</name>
</gene>
<comment type="caution">
    <text evidence="1">The sequence shown here is derived from an EMBL/GenBank/DDBJ whole genome shotgun (WGS) entry which is preliminary data.</text>
</comment>